<reference evidence="1 2" key="1">
    <citation type="submission" date="2020-09" db="EMBL/GenBank/DDBJ databases">
        <title>Isolation and identification of active actinomycetes.</title>
        <authorList>
            <person name="Li X."/>
        </authorList>
    </citation>
    <scope>NUCLEOTIDE SEQUENCE [LARGE SCALE GENOMIC DNA]</scope>
    <source>
        <strain evidence="1 2">NEAU-LLC</strain>
    </source>
</reference>
<evidence type="ECO:0000313" key="1">
    <source>
        <dbReference type="EMBL" id="MBD3941899.1"/>
    </source>
</evidence>
<protein>
    <recommendedName>
        <fullName evidence="3">Antitoxin</fullName>
    </recommendedName>
</protein>
<keyword evidence="2" id="KW-1185">Reference proteome</keyword>
<organism evidence="1 2">
    <name type="scientific">Microbacterium helvum</name>
    <dbReference type="NCBI Taxonomy" id="2773713"/>
    <lineage>
        <taxon>Bacteria</taxon>
        <taxon>Bacillati</taxon>
        <taxon>Actinomycetota</taxon>
        <taxon>Actinomycetes</taxon>
        <taxon>Micrococcales</taxon>
        <taxon>Microbacteriaceae</taxon>
        <taxon>Microbacterium</taxon>
    </lineage>
</organism>
<proteinExistence type="predicted"/>
<dbReference type="Proteomes" id="UP000598426">
    <property type="component" value="Unassembled WGS sequence"/>
</dbReference>
<accession>A0ABR8NML1</accession>
<dbReference type="RefSeq" id="WP_191171517.1">
    <property type="nucleotide sequence ID" value="NZ_JACXZS010000005.1"/>
</dbReference>
<sequence>MRTTLDIDDEILAAARAISRADGISLGAAVSRLAHQGLTGMGTIDITTGFPTFAVEHPSPPITLDRVNEHRD</sequence>
<dbReference type="EMBL" id="JACXZS010000005">
    <property type="protein sequence ID" value="MBD3941899.1"/>
    <property type="molecule type" value="Genomic_DNA"/>
</dbReference>
<name>A0ABR8NML1_9MICO</name>
<evidence type="ECO:0000313" key="2">
    <source>
        <dbReference type="Proteomes" id="UP000598426"/>
    </source>
</evidence>
<comment type="caution">
    <text evidence="1">The sequence shown here is derived from an EMBL/GenBank/DDBJ whole genome shotgun (WGS) entry which is preliminary data.</text>
</comment>
<gene>
    <name evidence="1" type="ORF">IF188_09355</name>
</gene>
<evidence type="ECO:0008006" key="3">
    <source>
        <dbReference type="Google" id="ProtNLM"/>
    </source>
</evidence>